<gene>
    <name evidence="1" type="ORF">RM780_23575</name>
</gene>
<dbReference type="InterPro" id="IPR011200">
    <property type="entry name" value="UCP012608"/>
</dbReference>
<dbReference type="PIRSF" id="PIRSF012608">
    <property type="entry name" value="UCP012608"/>
    <property type="match status" value="1"/>
</dbReference>
<dbReference type="Proteomes" id="UP001183388">
    <property type="component" value="Unassembled WGS sequence"/>
</dbReference>
<comment type="caution">
    <text evidence="1">The sequence shown here is derived from an EMBL/GenBank/DDBJ whole genome shotgun (WGS) entry which is preliminary data.</text>
</comment>
<reference evidence="2" key="1">
    <citation type="submission" date="2023-07" db="EMBL/GenBank/DDBJ databases">
        <title>30 novel species of actinomycetes from the DSMZ collection.</title>
        <authorList>
            <person name="Nouioui I."/>
        </authorList>
    </citation>
    <scope>NUCLEOTIDE SEQUENCE [LARGE SCALE GENOMIC DNA]</scope>
    <source>
        <strain evidence="2">DSM 44917</strain>
    </source>
</reference>
<protein>
    <submittedName>
        <fullName evidence="1">DUF2332 domain-containing protein</fullName>
    </submittedName>
</protein>
<organism evidence="1 2">
    <name type="scientific">Streptomyces boetiae</name>
    <dbReference type="NCBI Taxonomy" id="3075541"/>
    <lineage>
        <taxon>Bacteria</taxon>
        <taxon>Bacillati</taxon>
        <taxon>Actinomycetota</taxon>
        <taxon>Actinomycetes</taxon>
        <taxon>Kitasatosporales</taxon>
        <taxon>Streptomycetaceae</taxon>
        <taxon>Streptomyces</taxon>
    </lineage>
</organism>
<evidence type="ECO:0000313" key="2">
    <source>
        <dbReference type="Proteomes" id="UP001183388"/>
    </source>
</evidence>
<dbReference type="RefSeq" id="WP_311632881.1">
    <property type="nucleotide sequence ID" value="NZ_JAVREN010000050.1"/>
</dbReference>
<accession>A0ABU2LE88</accession>
<sequence length="360" mass="38337">MPREDVALLFLRQATACELLDSPLYAALLRRAAEDIREGGPCATAVARYGEAALDDALPLRLLGAVHALALTGRAPALAAHYPSAGGAFDPGEPDAAWPAFREAVAREPEWITSWLSRPPQTNEVGRSNLLLTGLLHAVPAAQRPVRLFELGSSAGLNLRVEQFRYEGGGFAWGPPDSPVRLTGAWEGGAPGWLPEAAARHPALRIVERRGCDPDPIDPLGAEGALALRAYVWPDQEGRMRRLEGAIQVAAKVPATVEAAGADEFLGAVELEPGTVTVVWHSVMRQYVPAARWAAAEAELARLAAAATPEAGFAHIAFEPRAVRGKPGFWLSVRSGREPERLLALAHPHGVPARWPGDGG</sequence>
<dbReference type="EMBL" id="JAVREN010000050">
    <property type="protein sequence ID" value="MDT0309910.1"/>
    <property type="molecule type" value="Genomic_DNA"/>
</dbReference>
<dbReference type="Pfam" id="PF10094">
    <property type="entry name" value="DUF2332"/>
    <property type="match status" value="1"/>
</dbReference>
<name>A0ABU2LE88_9ACTN</name>
<keyword evidence="2" id="KW-1185">Reference proteome</keyword>
<evidence type="ECO:0000313" key="1">
    <source>
        <dbReference type="EMBL" id="MDT0309910.1"/>
    </source>
</evidence>
<proteinExistence type="predicted"/>